<comment type="subcellular location">
    <subcellularLocation>
        <location evidence="1 10">Cell outer membrane</location>
        <topology evidence="1 10">Multi-pass membrane protein</topology>
    </subcellularLocation>
</comment>
<organism evidence="16 17">
    <name type="scientific">Neptunomonas qingdaonensis</name>
    <dbReference type="NCBI Taxonomy" id="1045558"/>
    <lineage>
        <taxon>Bacteria</taxon>
        <taxon>Pseudomonadati</taxon>
        <taxon>Pseudomonadota</taxon>
        <taxon>Gammaproteobacteria</taxon>
        <taxon>Oceanospirillales</taxon>
        <taxon>Oceanospirillaceae</taxon>
        <taxon>Neptunomonas</taxon>
    </lineage>
</organism>
<feature type="signal peptide" evidence="13">
    <location>
        <begin position="1"/>
        <end position="19"/>
    </location>
</feature>
<feature type="short sequence motif" description="TonB box" evidence="11">
    <location>
        <begin position="33"/>
        <end position="39"/>
    </location>
</feature>
<keyword evidence="17" id="KW-1185">Reference proteome</keyword>
<evidence type="ECO:0000256" key="12">
    <source>
        <dbReference type="RuleBase" id="RU003357"/>
    </source>
</evidence>
<dbReference type="CDD" id="cd01347">
    <property type="entry name" value="ligand_gated_channel"/>
    <property type="match status" value="1"/>
</dbReference>
<dbReference type="PROSITE" id="PS52016">
    <property type="entry name" value="TONB_DEPENDENT_REC_3"/>
    <property type="match status" value="1"/>
</dbReference>
<dbReference type="InterPro" id="IPR036942">
    <property type="entry name" value="Beta-barrel_TonB_sf"/>
</dbReference>
<proteinExistence type="inferred from homology"/>
<evidence type="ECO:0000256" key="10">
    <source>
        <dbReference type="PROSITE-ProRule" id="PRU01360"/>
    </source>
</evidence>
<dbReference type="InterPro" id="IPR037066">
    <property type="entry name" value="Plug_dom_sf"/>
</dbReference>
<evidence type="ECO:0000256" key="9">
    <source>
        <dbReference type="ARBA" id="ARBA00023237"/>
    </source>
</evidence>
<dbReference type="InterPro" id="IPR039426">
    <property type="entry name" value="TonB-dep_rcpt-like"/>
</dbReference>
<dbReference type="InterPro" id="IPR010916">
    <property type="entry name" value="TonB_box_CS"/>
</dbReference>
<evidence type="ECO:0000256" key="8">
    <source>
        <dbReference type="ARBA" id="ARBA00023136"/>
    </source>
</evidence>
<dbReference type="Pfam" id="PF07715">
    <property type="entry name" value="Plug"/>
    <property type="match status" value="1"/>
</dbReference>
<feature type="domain" description="TonB-dependent receptor plug" evidence="15">
    <location>
        <begin position="47"/>
        <end position="151"/>
    </location>
</feature>
<comment type="similarity">
    <text evidence="10 12">Belongs to the TonB-dependent receptor family.</text>
</comment>
<dbReference type="InterPro" id="IPR000531">
    <property type="entry name" value="Beta-barrel_TonB"/>
</dbReference>
<keyword evidence="8 10" id="KW-0472">Membrane</keyword>
<evidence type="ECO:0000313" key="17">
    <source>
        <dbReference type="Proteomes" id="UP000198623"/>
    </source>
</evidence>
<dbReference type="Gene3D" id="2.170.130.10">
    <property type="entry name" value="TonB-dependent receptor, plug domain"/>
    <property type="match status" value="1"/>
</dbReference>
<keyword evidence="9 10" id="KW-0998">Cell outer membrane</keyword>
<keyword evidence="2 10" id="KW-0813">Transport</keyword>
<gene>
    <name evidence="16" type="ORF">SAMN05216175_1138</name>
</gene>
<dbReference type="SUPFAM" id="SSF56935">
    <property type="entry name" value="Porins"/>
    <property type="match status" value="1"/>
</dbReference>
<dbReference type="PROSITE" id="PS00430">
    <property type="entry name" value="TONB_DEPENDENT_REC_1"/>
    <property type="match status" value="1"/>
</dbReference>
<dbReference type="Pfam" id="PF00593">
    <property type="entry name" value="TonB_dep_Rec_b-barrel"/>
    <property type="match status" value="1"/>
</dbReference>
<dbReference type="STRING" id="1045558.SAMN05216175_1138"/>
<evidence type="ECO:0000259" key="14">
    <source>
        <dbReference type="Pfam" id="PF00593"/>
    </source>
</evidence>
<sequence length="606" mass="66352">MKSHFITAAAFFVASSSFASDILSESQIAHLNTITVTATRSAQTTDEALASVTVISRQQIEQMQASDLTDILRYVSGVEITRSGGPGQITSIFTRGTEGDHTLVLVDGMKINPGTLGSANISYLHPDNIERIEVVKGPRSTLYGSEAIGGVIQIFTRQTGPAFTAHATAGSNNTKEAGFQTFHKTQQGSRLGFSLNNSSTDGFPALQGSDIKTGHDNLSLNATAAHTLGETEIKLNLIHNEGNTEYLAEDYSNYPTIAIIKQDQDFTQQAINLDIDTQVSDRWLSRIKLGLFNDELDQNQSPDFAHTRRTQLEWQNDYFVGDHALTAGISLQREAIESLSFGTGFDETLDTHALFLQDNIQIGKHSLVLAARVTDHETFGQHNTWETSYGYQATPDLNLYASIATAFRAPSASDLYGYGGNTNLQPETSKNYEVGAKYQINTTNHVSAAAFYNQIDNLINFVETAPFSGIYQGQNVDKVLIQGVELGHSLSLDNLNWSTSVVIQSPHNEVTDTSLLRRAHRTLSSSVSYRVGQYRLRTEFIAQSSKKDTPSDVAGYGIINLTVSKQLNQTFTIEGKLLNLTDKEYEQVSGYNTQGRAGFVTLKAVL</sequence>
<name>A0A1I2UG25_9GAMM</name>
<feature type="domain" description="TonB-dependent receptor-like beta-barrel" evidence="14">
    <location>
        <begin position="170"/>
        <end position="580"/>
    </location>
</feature>
<evidence type="ECO:0000313" key="16">
    <source>
        <dbReference type="EMBL" id="SFG76112.1"/>
    </source>
</evidence>
<reference evidence="17" key="1">
    <citation type="submission" date="2016-10" db="EMBL/GenBank/DDBJ databases">
        <authorList>
            <person name="Varghese N."/>
            <person name="Submissions S."/>
        </authorList>
    </citation>
    <scope>NUCLEOTIDE SEQUENCE [LARGE SCALE GENOMIC DNA]</scope>
    <source>
        <strain evidence="17">CGMCC 1.10971</strain>
    </source>
</reference>
<dbReference type="PANTHER" id="PTHR30069">
    <property type="entry name" value="TONB-DEPENDENT OUTER MEMBRANE RECEPTOR"/>
    <property type="match status" value="1"/>
</dbReference>
<keyword evidence="7 11" id="KW-0798">TonB box</keyword>
<evidence type="ECO:0000256" key="2">
    <source>
        <dbReference type="ARBA" id="ARBA00022448"/>
    </source>
</evidence>
<evidence type="ECO:0000256" key="13">
    <source>
        <dbReference type="SAM" id="SignalP"/>
    </source>
</evidence>
<dbReference type="Gene3D" id="2.40.170.20">
    <property type="entry name" value="TonB-dependent receptor, beta-barrel domain"/>
    <property type="match status" value="1"/>
</dbReference>
<evidence type="ECO:0000259" key="15">
    <source>
        <dbReference type="Pfam" id="PF07715"/>
    </source>
</evidence>
<dbReference type="GO" id="GO:0009279">
    <property type="term" value="C:cell outer membrane"/>
    <property type="evidence" value="ECO:0007669"/>
    <property type="project" value="UniProtKB-SubCell"/>
</dbReference>
<evidence type="ECO:0000256" key="7">
    <source>
        <dbReference type="ARBA" id="ARBA00023077"/>
    </source>
</evidence>
<accession>A0A1I2UG25</accession>
<dbReference type="InterPro" id="IPR012910">
    <property type="entry name" value="Plug_dom"/>
</dbReference>
<dbReference type="EMBL" id="FOOU01000013">
    <property type="protein sequence ID" value="SFG76112.1"/>
    <property type="molecule type" value="Genomic_DNA"/>
</dbReference>
<dbReference type="GO" id="GO:0015889">
    <property type="term" value="P:cobalamin transport"/>
    <property type="evidence" value="ECO:0007669"/>
    <property type="project" value="TreeGrafter"/>
</dbReference>
<keyword evidence="4 10" id="KW-0812">Transmembrane</keyword>
<dbReference type="OrthoDB" id="9764669at2"/>
<dbReference type="PANTHER" id="PTHR30069:SF53">
    <property type="entry name" value="COLICIN I RECEPTOR-RELATED"/>
    <property type="match status" value="1"/>
</dbReference>
<evidence type="ECO:0000256" key="5">
    <source>
        <dbReference type="ARBA" id="ARBA00022729"/>
    </source>
</evidence>
<dbReference type="Proteomes" id="UP000198623">
    <property type="component" value="Unassembled WGS sequence"/>
</dbReference>
<evidence type="ECO:0000256" key="1">
    <source>
        <dbReference type="ARBA" id="ARBA00004571"/>
    </source>
</evidence>
<dbReference type="AlphaFoldDB" id="A0A1I2UG25"/>
<dbReference type="GO" id="GO:0006811">
    <property type="term" value="P:monoatomic ion transport"/>
    <property type="evidence" value="ECO:0007669"/>
    <property type="project" value="UniProtKB-KW"/>
</dbReference>
<keyword evidence="5 13" id="KW-0732">Signal</keyword>
<evidence type="ECO:0000256" key="4">
    <source>
        <dbReference type="ARBA" id="ARBA00022692"/>
    </source>
</evidence>
<evidence type="ECO:0000256" key="3">
    <source>
        <dbReference type="ARBA" id="ARBA00022452"/>
    </source>
</evidence>
<keyword evidence="6" id="KW-0406">Ion transport</keyword>
<keyword evidence="3 10" id="KW-1134">Transmembrane beta strand</keyword>
<evidence type="ECO:0000256" key="11">
    <source>
        <dbReference type="PROSITE-ProRule" id="PRU10143"/>
    </source>
</evidence>
<feature type="chain" id="PRO_5011618275" evidence="13">
    <location>
        <begin position="20"/>
        <end position="606"/>
    </location>
</feature>
<evidence type="ECO:0000256" key="6">
    <source>
        <dbReference type="ARBA" id="ARBA00023065"/>
    </source>
</evidence>
<dbReference type="RefSeq" id="WP_090729322.1">
    <property type="nucleotide sequence ID" value="NZ_FOOU01000013.1"/>
</dbReference>
<protein>
    <submittedName>
        <fullName evidence="16">Vitamin B12 transporter</fullName>
    </submittedName>
</protein>